<reference evidence="1" key="1">
    <citation type="submission" date="2019-11" db="EMBL/GenBank/DDBJ databases">
        <title>Leishmania tarentolae CDS.</title>
        <authorList>
            <person name="Goto Y."/>
            <person name="Yamagishi J."/>
        </authorList>
    </citation>
    <scope>NUCLEOTIDE SEQUENCE [LARGE SCALE GENOMIC DNA]</scope>
    <source>
        <strain evidence="1">Parrot Tar II</strain>
    </source>
</reference>
<proteinExistence type="predicted"/>
<dbReference type="VEuPathDB" id="TriTrypDB:LtaPh_3032500"/>
<gene>
    <name evidence="1" type="ORF">LtaPh_3032500</name>
</gene>
<dbReference type="Proteomes" id="UP000419144">
    <property type="component" value="Unassembled WGS sequence"/>
</dbReference>
<accession>A0A640KPI4</accession>
<protein>
    <submittedName>
        <fullName evidence="1">Uncharacterized protein</fullName>
    </submittedName>
</protein>
<evidence type="ECO:0000313" key="1">
    <source>
        <dbReference type="EMBL" id="GET90934.1"/>
    </source>
</evidence>
<dbReference type="OrthoDB" id="275114at2759"/>
<evidence type="ECO:0000313" key="2">
    <source>
        <dbReference type="Proteomes" id="UP000419144"/>
    </source>
</evidence>
<organism evidence="1 2">
    <name type="scientific">Leishmania tarentolae</name>
    <name type="common">Sauroleishmania tarentolae</name>
    <dbReference type="NCBI Taxonomy" id="5689"/>
    <lineage>
        <taxon>Eukaryota</taxon>
        <taxon>Discoba</taxon>
        <taxon>Euglenozoa</taxon>
        <taxon>Kinetoplastea</taxon>
        <taxon>Metakinetoplastina</taxon>
        <taxon>Trypanosomatida</taxon>
        <taxon>Trypanosomatidae</taxon>
        <taxon>Leishmaniinae</taxon>
        <taxon>Leishmania</taxon>
        <taxon>lizard Leishmania</taxon>
    </lineage>
</organism>
<name>A0A640KPI4_LEITA</name>
<comment type="caution">
    <text evidence="1">The sequence shown here is derived from an EMBL/GenBank/DDBJ whole genome shotgun (WGS) entry which is preliminary data.</text>
</comment>
<dbReference type="AlphaFoldDB" id="A0A640KPI4"/>
<sequence length="533" mass="61600">MRQPPQKKEWKHEMYHFCFTYSVLLRMAGILSKYAPLLHNITLMCTGKGLCEENRAIFICCLVYSREVCKCNDTFLYSTPLTRPFANTSDICVNIYIYTYICVHTPVCTYPKFSKIDGTMRAPLRLFYRTQRVRSVGAVRWHATYGARTLKHKDMLAKYGGLTVANDDLTLLEKTESYIAKWRLNKWEFRVPPLLIPAEREKVMLQQEILKTLCLNRAEEHKQILGDLQVVATITGISPESVREKNRAWLQEEASKLRWKGEVNKAKELRDAFLRLEVYGSRDHRLLERLCCIYGMGMQGTFDEAFSNIIVQDPSTGKISVDEANPFAELQAYILSRYPQIDLIHDFLGLNVVSGYRPSLGRFLVHCLSKKNNIANPVSNGRVLLHVSTSKETLFDYGDSKNQIAHDDSIYGLPDFMYVRGNDIFLITIAADNYWLRKRQVPHTKQLEGIARRCSFILGIPFDKVRIRNLLLPPNYVDSSTLWRLTETVLEMSPTSVKEAVPWISLYEKDLDARDVDYCELEKTVNEEEWLTL</sequence>
<dbReference type="EMBL" id="BLBS01000043">
    <property type="protein sequence ID" value="GET90934.1"/>
    <property type="molecule type" value="Genomic_DNA"/>
</dbReference>
<keyword evidence="2" id="KW-1185">Reference proteome</keyword>